<dbReference type="PROSITE" id="PS00455">
    <property type="entry name" value="AMP_BINDING"/>
    <property type="match status" value="1"/>
</dbReference>
<dbReference type="Gene3D" id="3.30.300.30">
    <property type="match status" value="1"/>
</dbReference>
<evidence type="ECO:0000313" key="3">
    <source>
        <dbReference type="EMBL" id="KAK3671672.1"/>
    </source>
</evidence>
<dbReference type="InterPro" id="IPR020845">
    <property type="entry name" value="AMP-binding_CS"/>
</dbReference>
<feature type="domain" description="AMP-binding enzyme C-terminal" evidence="2">
    <location>
        <begin position="489"/>
        <end position="554"/>
    </location>
</feature>
<reference evidence="3" key="1">
    <citation type="submission" date="2023-07" db="EMBL/GenBank/DDBJ databases">
        <title>Black Yeasts Isolated from many extreme environments.</title>
        <authorList>
            <person name="Coleine C."/>
            <person name="Stajich J.E."/>
            <person name="Selbmann L."/>
        </authorList>
    </citation>
    <scope>NUCLEOTIDE SEQUENCE</scope>
    <source>
        <strain evidence="3">CCFEE 5485</strain>
    </source>
</reference>
<accession>A0AAE0WIT8</accession>
<name>A0AAE0WIT8_9PEZI</name>
<protein>
    <submittedName>
        <fullName evidence="3">Uncharacterized protein</fullName>
    </submittedName>
</protein>
<dbReference type="Gene3D" id="3.40.50.12780">
    <property type="entry name" value="N-terminal domain of ligase-like"/>
    <property type="match status" value="1"/>
</dbReference>
<dbReference type="InterPro" id="IPR045851">
    <property type="entry name" value="AMP-bd_C_sf"/>
</dbReference>
<proteinExistence type="predicted"/>
<organism evidence="3 4">
    <name type="scientific">Recurvomyces mirabilis</name>
    <dbReference type="NCBI Taxonomy" id="574656"/>
    <lineage>
        <taxon>Eukaryota</taxon>
        <taxon>Fungi</taxon>
        <taxon>Dikarya</taxon>
        <taxon>Ascomycota</taxon>
        <taxon>Pezizomycotina</taxon>
        <taxon>Dothideomycetes</taxon>
        <taxon>Dothideomycetidae</taxon>
        <taxon>Mycosphaerellales</taxon>
        <taxon>Teratosphaeriaceae</taxon>
        <taxon>Recurvomyces</taxon>
    </lineage>
</organism>
<dbReference type="GO" id="GO:0006631">
    <property type="term" value="P:fatty acid metabolic process"/>
    <property type="evidence" value="ECO:0007669"/>
    <property type="project" value="TreeGrafter"/>
</dbReference>
<keyword evidence="4" id="KW-1185">Reference proteome</keyword>
<dbReference type="Pfam" id="PF13193">
    <property type="entry name" value="AMP-binding_C"/>
    <property type="match status" value="1"/>
</dbReference>
<dbReference type="EMBL" id="JAUTXT010000040">
    <property type="protein sequence ID" value="KAK3671672.1"/>
    <property type="molecule type" value="Genomic_DNA"/>
</dbReference>
<evidence type="ECO:0000259" key="1">
    <source>
        <dbReference type="Pfam" id="PF00501"/>
    </source>
</evidence>
<dbReference type="PANTHER" id="PTHR43201">
    <property type="entry name" value="ACYL-COA SYNTHETASE"/>
    <property type="match status" value="1"/>
</dbReference>
<gene>
    <name evidence="3" type="ORF">LTR78_008405</name>
</gene>
<dbReference type="InterPro" id="IPR000873">
    <property type="entry name" value="AMP-dep_synth/lig_dom"/>
</dbReference>
<dbReference type="Pfam" id="PF00501">
    <property type="entry name" value="AMP-binding"/>
    <property type="match status" value="1"/>
</dbReference>
<dbReference type="InterPro" id="IPR042099">
    <property type="entry name" value="ANL_N_sf"/>
</dbReference>
<dbReference type="Proteomes" id="UP001274830">
    <property type="component" value="Unassembled WGS sequence"/>
</dbReference>
<evidence type="ECO:0000313" key="4">
    <source>
        <dbReference type="Proteomes" id="UP001274830"/>
    </source>
</evidence>
<evidence type="ECO:0000259" key="2">
    <source>
        <dbReference type="Pfam" id="PF13193"/>
    </source>
</evidence>
<dbReference type="GO" id="GO:0031956">
    <property type="term" value="F:medium-chain fatty acid-CoA ligase activity"/>
    <property type="evidence" value="ECO:0007669"/>
    <property type="project" value="TreeGrafter"/>
</dbReference>
<sequence length="587" mass="64951">MATTASPQDLSQDERSPSIVWGPAAPVPLTLTFRELIDHHVEIRGGAPAVVSHPQGLTLSWRQLRDRSIQLARALANDGVSKGDLVAISLGSRVEYFETFFACTQLGAALVLLNYAYTESEMLATLKAVNPKVFVASPGFARIDNTKTLPKIASEISSIKRFVIMGDIGKKYHLSGALARSTEYEAYLKPFSATAAALPKVSISPHDMVNVQFTSGSTGLPKSVSLSHYNIMNCGRYIWQQTRMQAEDMICLPVPLFHSFGMIVGISSSTVAGSCLVLPSETYNAKATLRAIESYKCTAIYGVPTMFVNEMAEKEFDSIDRSTIKFGIIAGAAMPPDLLRRITTVFPVPRLYTCWGMTELSSFVSMMHETDPYEKRIKTAGRLFPHFVAKIVEPNSGKVLPWGEKGEIVVSGYGQMAEYIHNKAKTEEALKYHQEDLEYDGVGALGDGSLRRWMHTGDEGFLDSEGYFIISGRIKDLVIRGGENIAPMEIEDRLVEHEAVKQASIVGVPDDKYGEELGAYLELRDGHSRPSDDELRAFVREKLARFKAPRYFFWLGRDDGKVPAEWPQTASGKISKSDLRKIVEKLI</sequence>
<feature type="domain" description="AMP-dependent synthetase/ligase" evidence="1">
    <location>
        <begin position="39"/>
        <end position="419"/>
    </location>
</feature>
<dbReference type="AlphaFoldDB" id="A0AAE0WIT8"/>
<dbReference type="SUPFAM" id="SSF56801">
    <property type="entry name" value="Acetyl-CoA synthetase-like"/>
    <property type="match status" value="1"/>
</dbReference>
<dbReference type="PANTHER" id="PTHR43201:SF6">
    <property type="entry name" value="ACYL COA SYNTHETASE (EUROFUNG)"/>
    <property type="match status" value="1"/>
</dbReference>
<dbReference type="InterPro" id="IPR025110">
    <property type="entry name" value="AMP-bd_C"/>
</dbReference>
<comment type="caution">
    <text evidence="3">The sequence shown here is derived from an EMBL/GenBank/DDBJ whole genome shotgun (WGS) entry which is preliminary data.</text>
</comment>